<dbReference type="Proteomes" id="UP000198415">
    <property type="component" value="Unassembled WGS sequence"/>
</dbReference>
<dbReference type="AlphaFoldDB" id="A0A239DF84"/>
<dbReference type="EMBL" id="FZNR01000013">
    <property type="protein sequence ID" value="SNS30494.1"/>
    <property type="molecule type" value="Genomic_DNA"/>
</dbReference>
<dbReference type="OrthoDB" id="4950701at2"/>
<keyword evidence="2" id="KW-1185">Reference proteome</keyword>
<dbReference type="RefSeq" id="WP_089296438.1">
    <property type="nucleotide sequence ID" value="NZ_BOMU01000066.1"/>
</dbReference>
<proteinExistence type="predicted"/>
<gene>
    <name evidence="1" type="ORF">SAMN06264365_113116</name>
</gene>
<organism evidence="1 2">
    <name type="scientific">Actinoplanes regularis</name>
    <dbReference type="NCBI Taxonomy" id="52697"/>
    <lineage>
        <taxon>Bacteria</taxon>
        <taxon>Bacillati</taxon>
        <taxon>Actinomycetota</taxon>
        <taxon>Actinomycetes</taxon>
        <taxon>Micromonosporales</taxon>
        <taxon>Micromonosporaceae</taxon>
        <taxon>Actinoplanes</taxon>
    </lineage>
</organism>
<sequence length="66" mass="6945">MRAGAVVIVIWLLLGLVAAYQRGYFKDTGDASCAEAGTVIVTTIAGPLNWLGVNPKITCKVPEPSK</sequence>
<reference evidence="1 2" key="1">
    <citation type="submission" date="2017-06" db="EMBL/GenBank/DDBJ databases">
        <authorList>
            <person name="Kim H.J."/>
            <person name="Triplett B.A."/>
        </authorList>
    </citation>
    <scope>NUCLEOTIDE SEQUENCE [LARGE SCALE GENOMIC DNA]</scope>
    <source>
        <strain evidence="1 2">DSM 43151</strain>
    </source>
</reference>
<evidence type="ECO:0000313" key="1">
    <source>
        <dbReference type="EMBL" id="SNS30494.1"/>
    </source>
</evidence>
<protein>
    <submittedName>
        <fullName evidence="1">Uncharacterized protein</fullName>
    </submittedName>
</protein>
<evidence type="ECO:0000313" key="2">
    <source>
        <dbReference type="Proteomes" id="UP000198415"/>
    </source>
</evidence>
<accession>A0A239DF84</accession>
<name>A0A239DF84_9ACTN</name>